<dbReference type="Gene3D" id="1.20.120.450">
    <property type="entry name" value="dinb family like domain"/>
    <property type="match status" value="1"/>
</dbReference>
<dbReference type="InterPro" id="IPR024775">
    <property type="entry name" value="DinB-like"/>
</dbReference>
<keyword evidence="3" id="KW-1185">Reference proteome</keyword>
<accession>A0ABR5MMS0</accession>
<feature type="domain" description="DinB-like" evidence="1">
    <location>
        <begin position="8"/>
        <end position="139"/>
    </location>
</feature>
<sequence length="152" mass="17176">MSELVKGQFARTRKALSQALEGVSSEVLEIVPEGFNNNIHWQVGHILVVTEHFFFKGMEKIPANYNEIFGPSTKPDDWTGDIPKVETLIEQLNEQLVRIKEIPSEAFDQKLPKRFLGNETYGELAATGAFHEAMHLGQIQSLKRIIEATKVK</sequence>
<comment type="caution">
    <text evidence="2">The sequence shown here is derived from an EMBL/GenBank/DDBJ whole genome shotgun (WGS) entry which is preliminary data.</text>
</comment>
<dbReference type="SUPFAM" id="SSF109854">
    <property type="entry name" value="DinB/YfiT-like putative metalloenzymes"/>
    <property type="match status" value="1"/>
</dbReference>
<organism evidence="2 3">
    <name type="scientific">Oceanobacillus caeni</name>
    <dbReference type="NCBI Taxonomy" id="405946"/>
    <lineage>
        <taxon>Bacteria</taxon>
        <taxon>Bacillati</taxon>
        <taxon>Bacillota</taxon>
        <taxon>Bacilli</taxon>
        <taxon>Bacillales</taxon>
        <taxon>Bacillaceae</taxon>
        <taxon>Oceanobacillus</taxon>
    </lineage>
</organism>
<dbReference type="InterPro" id="IPR034660">
    <property type="entry name" value="DinB/YfiT-like"/>
</dbReference>
<protein>
    <submittedName>
        <fullName evidence="2">Formate dehydrogenase</fullName>
    </submittedName>
</protein>
<reference evidence="2 3" key="1">
    <citation type="submission" date="2015-07" db="EMBL/GenBank/DDBJ databases">
        <title>High-quality draft genome sequence of Oceanobacillus caeni HM6, a bacillus isolated from a human feces.</title>
        <authorList>
            <person name="Kumar J."/>
            <person name="Verma M.K."/>
            <person name="Pandey R."/>
            <person name="Bhambi M."/>
            <person name="Chauhan N."/>
        </authorList>
    </citation>
    <scope>NUCLEOTIDE SEQUENCE [LARGE SCALE GENOMIC DNA]</scope>
    <source>
        <strain evidence="2 3">HM6</strain>
    </source>
</reference>
<dbReference type="Pfam" id="PF12867">
    <property type="entry name" value="DinB_2"/>
    <property type="match status" value="1"/>
</dbReference>
<evidence type="ECO:0000313" key="3">
    <source>
        <dbReference type="Proteomes" id="UP000037854"/>
    </source>
</evidence>
<proteinExistence type="predicted"/>
<gene>
    <name evidence="2" type="ORF">AFL42_02180</name>
</gene>
<evidence type="ECO:0000259" key="1">
    <source>
        <dbReference type="Pfam" id="PF12867"/>
    </source>
</evidence>
<dbReference type="EMBL" id="LGTK01000004">
    <property type="protein sequence ID" value="KPH78222.1"/>
    <property type="molecule type" value="Genomic_DNA"/>
</dbReference>
<dbReference type="Proteomes" id="UP000037854">
    <property type="component" value="Unassembled WGS sequence"/>
</dbReference>
<evidence type="ECO:0000313" key="2">
    <source>
        <dbReference type="EMBL" id="KPH78222.1"/>
    </source>
</evidence>
<name>A0ABR5MMS0_9BACI</name>
<dbReference type="RefSeq" id="WP_060667683.1">
    <property type="nucleotide sequence ID" value="NZ_LGTK01000004.1"/>
</dbReference>